<keyword evidence="1" id="KW-1133">Transmembrane helix</keyword>
<proteinExistence type="predicted"/>
<gene>
    <name evidence="2" type="ORF">HMPREF9220_0340</name>
</gene>
<accession>E4L9B7</accession>
<keyword evidence="1" id="KW-0472">Membrane</keyword>
<name>E4L9B7_9FIRM</name>
<comment type="caution">
    <text evidence="2">The sequence shown here is derived from an EMBL/GenBank/DDBJ whole genome shotgun (WGS) entry which is preliminary data.</text>
</comment>
<feature type="transmembrane region" description="Helical" evidence="1">
    <location>
        <begin position="31"/>
        <end position="47"/>
    </location>
</feature>
<reference evidence="2 3" key="1">
    <citation type="submission" date="2010-11" db="EMBL/GenBank/DDBJ databases">
        <authorList>
            <person name="Durkin A.S."/>
            <person name="Madupu R."/>
            <person name="Torralba M."/>
            <person name="Gillis M."/>
            <person name="Methe B."/>
            <person name="Sutton G."/>
            <person name="Nelson K.E."/>
        </authorList>
    </citation>
    <scope>NUCLEOTIDE SEQUENCE [LARGE SCALE GENOMIC DNA]</scope>
    <source>
        <strain evidence="2 3">UPII 345-E</strain>
    </source>
</reference>
<keyword evidence="1" id="KW-0812">Transmembrane</keyword>
<dbReference type="Proteomes" id="UP000004594">
    <property type="component" value="Unassembled WGS sequence"/>
</dbReference>
<protein>
    <submittedName>
        <fullName evidence="2">Uncharacterized protein</fullName>
    </submittedName>
</protein>
<sequence length="49" mass="5923">MVNNYKLKNALKTTFLLAEKYMLSLQQKREMNCFLSFISLFTFYLYSNL</sequence>
<dbReference type="AlphaFoldDB" id="E4L9B7"/>
<dbReference type="EMBL" id="AENT01000024">
    <property type="protein sequence ID" value="EFR42518.1"/>
    <property type="molecule type" value="Genomic_DNA"/>
</dbReference>
<evidence type="ECO:0000313" key="2">
    <source>
        <dbReference type="EMBL" id="EFR42518.1"/>
    </source>
</evidence>
<evidence type="ECO:0000256" key="1">
    <source>
        <dbReference type="SAM" id="Phobius"/>
    </source>
</evidence>
<evidence type="ECO:0000313" key="3">
    <source>
        <dbReference type="Proteomes" id="UP000004594"/>
    </source>
</evidence>
<organism evidence="2 3">
    <name type="scientific">Dialister micraerophilus UPII 345-E</name>
    <dbReference type="NCBI Taxonomy" id="910314"/>
    <lineage>
        <taxon>Bacteria</taxon>
        <taxon>Bacillati</taxon>
        <taxon>Bacillota</taxon>
        <taxon>Negativicutes</taxon>
        <taxon>Veillonellales</taxon>
        <taxon>Veillonellaceae</taxon>
        <taxon>Dialister</taxon>
    </lineage>
</organism>